<name>A0A151IAT7_9HYME</name>
<evidence type="ECO:0000313" key="1">
    <source>
        <dbReference type="EMBL" id="KYM96617.1"/>
    </source>
</evidence>
<dbReference type="Proteomes" id="UP000078542">
    <property type="component" value="Unassembled WGS sequence"/>
</dbReference>
<organism evidence="1 2">
    <name type="scientific">Cyphomyrmex costatus</name>
    <dbReference type="NCBI Taxonomy" id="456900"/>
    <lineage>
        <taxon>Eukaryota</taxon>
        <taxon>Metazoa</taxon>
        <taxon>Ecdysozoa</taxon>
        <taxon>Arthropoda</taxon>
        <taxon>Hexapoda</taxon>
        <taxon>Insecta</taxon>
        <taxon>Pterygota</taxon>
        <taxon>Neoptera</taxon>
        <taxon>Endopterygota</taxon>
        <taxon>Hymenoptera</taxon>
        <taxon>Apocrita</taxon>
        <taxon>Aculeata</taxon>
        <taxon>Formicoidea</taxon>
        <taxon>Formicidae</taxon>
        <taxon>Myrmicinae</taxon>
        <taxon>Cyphomyrmex</taxon>
    </lineage>
</organism>
<dbReference type="Pfam" id="PF24664">
    <property type="entry name" value="Monjiviricetes_fusion"/>
    <property type="match status" value="1"/>
</dbReference>
<reference evidence="1 2" key="1">
    <citation type="submission" date="2016-03" db="EMBL/GenBank/DDBJ databases">
        <title>Cyphomyrmex costatus WGS genome.</title>
        <authorList>
            <person name="Nygaard S."/>
            <person name="Hu H."/>
            <person name="Boomsma J."/>
            <person name="Zhang G."/>
        </authorList>
    </citation>
    <scope>NUCLEOTIDE SEQUENCE [LARGE SCALE GENOMIC DNA]</scope>
    <source>
        <strain evidence="1">MS0001</strain>
        <tissue evidence="1">Whole body</tissue>
    </source>
</reference>
<sequence>IECKIEVDRIIKKCEMFSHTLDVQNDKFSYIQETSCEACQRMHVFGYFRMGYNIYINEFKSNQSVSRSVTLAGHVNNERICDGDTYSDPCGTWTGIMVLAILKFTLPDYEAKVRLNSNKVLLRSGVTCEFSTTHFENRTYFLTPQTHILKPITKPIWKYVSWLVYLIGAI</sequence>
<keyword evidence="2" id="KW-1185">Reference proteome</keyword>
<gene>
    <name evidence="1" type="ORF">ALC62_12744</name>
</gene>
<evidence type="ECO:0000313" key="2">
    <source>
        <dbReference type="Proteomes" id="UP000078542"/>
    </source>
</evidence>
<accession>A0A151IAT7</accession>
<protein>
    <submittedName>
        <fullName evidence="1">Uncharacterized protein</fullName>
    </submittedName>
</protein>
<dbReference type="AlphaFoldDB" id="A0A151IAT7"/>
<feature type="non-terminal residue" evidence="1">
    <location>
        <position position="1"/>
    </location>
</feature>
<dbReference type="EMBL" id="KQ978169">
    <property type="protein sequence ID" value="KYM96617.1"/>
    <property type="molecule type" value="Genomic_DNA"/>
</dbReference>
<proteinExistence type="predicted"/>